<dbReference type="PANTHER" id="PTHR42893:SF46">
    <property type="entry name" value="PROTEIN DETOXIFICATION 44, CHLOROPLASTIC"/>
    <property type="match status" value="1"/>
</dbReference>
<proteinExistence type="inferred from homology"/>
<name>A0ABU0CRM2_9BACI</name>
<feature type="transmembrane region" description="Helical" evidence="6">
    <location>
        <begin position="251"/>
        <end position="270"/>
    </location>
</feature>
<dbReference type="Pfam" id="PF01554">
    <property type="entry name" value="MatE"/>
    <property type="match status" value="2"/>
</dbReference>
<dbReference type="CDD" id="cd13136">
    <property type="entry name" value="MATE_DinF_like"/>
    <property type="match status" value="1"/>
</dbReference>
<feature type="transmembrane region" description="Helical" evidence="6">
    <location>
        <begin position="201"/>
        <end position="222"/>
    </location>
</feature>
<evidence type="ECO:0000256" key="3">
    <source>
        <dbReference type="ARBA" id="ARBA00022692"/>
    </source>
</evidence>
<accession>A0ABU0CRM2</accession>
<comment type="caution">
    <text evidence="7">The sequence shown here is derived from an EMBL/GenBank/DDBJ whole genome shotgun (WGS) entry which is preliminary data.</text>
</comment>
<evidence type="ECO:0000313" key="7">
    <source>
        <dbReference type="EMBL" id="MDQ0339050.1"/>
    </source>
</evidence>
<feature type="transmembrane region" description="Helical" evidence="6">
    <location>
        <begin position="170"/>
        <end position="195"/>
    </location>
</feature>
<dbReference type="InterPro" id="IPR002528">
    <property type="entry name" value="MATE_fam"/>
</dbReference>
<reference evidence="7 8" key="1">
    <citation type="submission" date="2023-07" db="EMBL/GenBank/DDBJ databases">
        <title>Genomic Encyclopedia of Type Strains, Phase IV (KMG-IV): sequencing the most valuable type-strain genomes for metagenomic binning, comparative biology and taxonomic classification.</title>
        <authorList>
            <person name="Goeker M."/>
        </authorList>
    </citation>
    <scope>NUCLEOTIDE SEQUENCE [LARGE SCALE GENOMIC DNA]</scope>
    <source>
        <strain evidence="7 8">DSM 17740</strain>
    </source>
</reference>
<evidence type="ECO:0000256" key="6">
    <source>
        <dbReference type="SAM" id="Phobius"/>
    </source>
</evidence>
<evidence type="ECO:0000256" key="5">
    <source>
        <dbReference type="ARBA" id="ARBA00023136"/>
    </source>
</evidence>
<feature type="transmembrane region" description="Helical" evidence="6">
    <location>
        <begin position="363"/>
        <end position="384"/>
    </location>
</feature>
<dbReference type="PANTHER" id="PTHR42893">
    <property type="entry name" value="PROTEIN DETOXIFICATION 44, CHLOROPLASTIC-RELATED"/>
    <property type="match status" value="1"/>
</dbReference>
<evidence type="ECO:0000256" key="4">
    <source>
        <dbReference type="ARBA" id="ARBA00022989"/>
    </source>
</evidence>
<gene>
    <name evidence="7" type="ORF">J2S00_001836</name>
</gene>
<feature type="transmembrane region" description="Helical" evidence="6">
    <location>
        <begin position="21"/>
        <end position="41"/>
    </location>
</feature>
<keyword evidence="5 6" id="KW-0472">Membrane</keyword>
<feature type="transmembrane region" description="Helical" evidence="6">
    <location>
        <begin position="95"/>
        <end position="116"/>
    </location>
</feature>
<feature type="transmembrane region" description="Helical" evidence="6">
    <location>
        <begin position="144"/>
        <end position="163"/>
    </location>
</feature>
<protein>
    <submittedName>
        <fullName evidence="7">MATE family multidrug resistance protein</fullName>
    </submittedName>
</protein>
<evidence type="ECO:0000256" key="1">
    <source>
        <dbReference type="ARBA" id="ARBA00004141"/>
    </source>
</evidence>
<feature type="transmembrane region" description="Helical" evidence="6">
    <location>
        <begin position="53"/>
        <end position="75"/>
    </location>
</feature>
<evidence type="ECO:0000313" key="8">
    <source>
        <dbReference type="Proteomes" id="UP001232445"/>
    </source>
</evidence>
<feature type="transmembrane region" description="Helical" evidence="6">
    <location>
        <begin position="326"/>
        <end position="351"/>
    </location>
</feature>
<feature type="transmembrane region" description="Helical" evidence="6">
    <location>
        <begin position="421"/>
        <end position="439"/>
    </location>
</feature>
<evidence type="ECO:0000256" key="2">
    <source>
        <dbReference type="ARBA" id="ARBA00010199"/>
    </source>
</evidence>
<dbReference type="Proteomes" id="UP001232445">
    <property type="component" value="Unassembled WGS sequence"/>
</dbReference>
<keyword evidence="4 6" id="KW-1133">Transmembrane helix</keyword>
<dbReference type="NCBIfam" id="TIGR00797">
    <property type="entry name" value="matE"/>
    <property type="match status" value="1"/>
</dbReference>
<keyword evidence="8" id="KW-1185">Reference proteome</keyword>
<sequence length="460" mass="49961">MKTATSPVDTVKNQTVTHRQFLLLALPLILGALSTPLLGAVDTAVVGHLPDPVYIGGVAVGTLIFNTLYWLLGFLRVSTSGFTAQAHGANDKAELLMTFLRPLGIAVLCGMLFIVLQSPVKWVAMWLINPGQAVEAQALRYFEIRIWGAPFALMNYVILGWLIGIARVRLALFLQVFMNVFNIVLDLLFVLVLGFGVAGVAAASLIAEITAVGLGLVIIYLSKELQGGKWDKGQILATAPLLKMLKMNRDLFIRTVCLLAVFGIFTAKGATMGDVTLAANAILFQLHLLLAYVLDGIANASSILVGRSVGAGDQPLYIRTIRFSALWAFTASVLLGAFLFINKGWVIALFTSIPEVQLAAGQFAEWVVLYPLVSFWGLQLNGIFAGATEAGPLRDSLVVSLGVFLIAIWLFLPLWGNHGLWFSFTLFSLSRSLVLWAYLPRLNRMFAPQNVAAEHNRSSA</sequence>
<feature type="transmembrane region" description="Helical" evidence="6">
    <location>
        <begin position="282"/>
        <end position="305"/>
    </location>
</feature>
<comment type="similarity">
    <text evidence="2">Belongs to the multi antimicrobial extrusion (MATE) (TC 2.A.66.1) family.</text>
</comment>
<dbReference type="InterPro" id="IPR044644">
    <property type="entry name" value="DinF-like"/>
</dbReference>
<organism evidence="7 8">
    <name type="scientific">Caldalkalibacillus uzonensis</name>
    <dbReference type="NCBI Taxonomy" id="353224"/>
    <lineage>
        <taxon>Bacteria</taxon>
        <taxon>Bacillati</taxon>
        <taxon>Bacillota</taxon>
        <taxon>Bacilli</taxon>
        <taxon>Bacillales</taxon>
        <taxon>Bacillaceae</taxon>
        <taxon>Caldalkalibacillus</taxon>
    </lineage>
</organism>
<dbReference type="RefSeq" id="WP_307338434.1">
    <property type="nucleotide sequence ID" value="NZ_JAUSUQ010000006.1"/>
</dbReference>
<dbReference type="EMBL" id="JAUSUQ010000006">
    <property type="protein sequence ID" value="MDQ0339050.1"/>
    <property type="molecule type" value="Genomic_DNA"/>
</dbReference>
<feature type="transmembrane region" description="Helical" evidence="6">
    <location>
        <begin position="396"/>
        <end position="415"/>
    </location>
</feature>
<comment type="subcellular location">
    <subcellularLocation>
        <location evidence="1">Membrane</location>
        <topology evidence="1">Multi-pass membrane protein</topology>
    </subcellularLocation>
</comment>
<keyword evidence="3 6" id="KW-0812">Transmembrane</keyword>